<accession>A0A542XQ00</accession>
<protein>
    <submittedName>
        <fullName evidence="2">Immunity protein 50 of polymorphic toxin system</fullName>
    </submittedName>
</protein>
<dbReference type="EMBL" id="BOQM01000017">
    <property type="protein sequence ID" value="GIM85845.1"/>
    <property type="molecule type" value="Genomic_DNA"/>
</dbReference>
<evidence type="ECO:0000313" key="2">
    <source>
        <dbReference type="EMBL" id="TQL37882.1"/>
    </source>
</evidence>
<dbReference type="RefSeq" id="WP_142116473.1">
    <property type="nucleotide sequence ID" value="NZ_BOQM01000017.1"/>
</dbReference>
<gene>
    <name evidence="2" type="ORF">FB564_3053</name>
    <name evidence="1" type="ORF">Sar04_25810</name>
</gene>
<evidence type="ECO:0000313" key="3">
    <source>
        <dbReference type="Proteomes" id="UP000315983"/>
    </source>
</evidence>
<evidence type="ECO:0000313" key="4">
    <source>
        <dbReference type="Proteomes" id="UP000677457"/>
    </source>
</evidence>
<organism evidence="2 3">
    <name type="scientific">Salinispora arenicola</name>
    <dbReference type="NCBI Taxonomy" id="168697"/>
    <lineage>
        <taxon>Bacteria</taxon>
        <taxon>Bacillati</taxon>
        <taxon>Actinomycetota</taxon>
        <taxon>Actinomycetes</taxon>
        <taxon>Micromonosporales</taxon>
        <taxon>Micromonosporaceae</taxon>
        <taxon>Salinispora</taxon>
    </lineage>
</organism>
<evidence type="ECO:0000313" key="1">
    <source>
        <dbReference type="EMBL" id="GIM85845.1"/>
    </source>
</evidence>
<dbReference type="Pfam" id="PF15594">
    <property type="entry name" value="Imm50"/>
    <property type="match status" value="1"/>
</dbReference>
<dbReference type="AlphaFoldDB" id="A0A542XQ00"/>
<proteinExistence type="predicted"/>
<dbReference type="GeneID" id="301046485"/>
<name>A0A542XQ00_SALAC</name>
<dbReference type="Proteomes" id="UP000677457">
    <property type="component" value="Unassembled WGS sequence"/>
</dbReference>
<keyword evidence="4" id="KW-1185">Reference proteome</keyword>
<dbReference type="InterPro" id="IPR028957">
    <property type="entry name" value="Imm50"/>
</dbReference>
<dbReference type="Proteomes" id="UP000315983">
    <property type="component" value="Unassembled WGS sequence"/>
</dbReference>
<reference evidence="1 4" key="2">
    <citation type="submission" date="2021-03" db="EMBL/GenBank/DDBJ databases">
        <title>Whole genome shotgun sequence of Salinispora arenicola NBRC 105043.</title>
        <authorList>
            <person name="Komaki H."/>
            <person name="Tamura T."/>
        </authorList>
    </citation>
    <scope>NUCLEOTIDE SEQUENCE [LARGE SCALE GENOMIC DNA]</scope>
    <source>
        <strain evidence="1 4">NBRC 105043</strain>
    </source>
</reference>
<dbReference type="EMBL" id="VFOL01000001">
    <property type="protein sequence ID" value="TQL37882.1"/>
    <property type="molecule type" value="Genomic_DNA"/>
</dbReference>
<reference evidence="2 3" key="1">
    <citation type="submission" date="2019-06" db="EMBL/GenBank/DDBJ databases">
        <title>Sequencing the genomes of 1000 actinobacteria strains.</title>
        <authorList>
            <person name="Klenk H.-P."/>
        </authorList>
    </citation>
    <scope>NUCLEOTIDE SEQUENCE [LARGE SCALE GENOMIC DNA]</scope>
    <source>
        <strain evidence="2 3">DSM 44819</strain>
    </source>
</reference>
<sequence length="130" mass="14525">MLEWIGALSNPQRVLAVYGGEPPALGAVYIHEVCLNNEGPSLRIRFDLSEPPKRLPEKWRRDGLNVVQLEILFGGLEKIEIGYFSTDPVCDFEIRKRGTEVHFAADSDVVRLLGVAKAVTVVRISAHAEW</sequence>
<comment type="caution">
    <text evidence="2">The sequence shown here is derived from an EMBL/GenBank/DDBJ whole genome shotgun (WGS) entry which is preliminary data.</text>
</comment>